<feature type="compositionally biased region" description="Low complexity" evidence="1">
    <location>
        <begin position="124"/>
        <end position="149"/>
    </location>
</feature>
<keyword evidence="2" id="KW-0472">Membrane</keyword>
<reference evidence="3" key="1">
    <citation type="submission" date="2023-06" db="EMBL/GenBank/DDBJ databases">
        <title>Genome-scale phylogeny and comparative genomics of the fungal order Sordariales.</title>
        <authorList>
            <consortium name="Lawrence Berkeley National Laboratory"/>
            <person name="Hensen N."/>
            <person name="Bonometti L."/>
            <person name="Westerberg I."/>
            <person name="Brannstrom I.O."/>
            <person name="Guillou S."/>
            <person name="Cros-Aarteil S."/>
            <person name="Calhoun S."/>
            <person name="Haridas S."/>
            <person name="Kuo A."/>
            <person name="Mondo S."/>
            <person name="Pangilinan J."/>
            <person name="Riley R."/>
            <person name="Labutti K."/>
            <person name="Andreopoulos B."/>
            <person name="Lipzen A."/>
            <person name="Chen C."/>
            <person name="Yanf M."/>
            <person name="Daum C."/>
            <person name="Ng V."/>
            <person name="Clum A."/>
            <person name="Steindorff A."/>
            <person name="Ohm R."/>
            <person name="Martin F."/>
            <person name="Silar P."/>
            <person name="Natvig D."/>
            <person name="Lalanne C."/>
            <person name="Gautier V."/>
            <person name="Ament-Velasquez S.L."/>
            <person name="Kruys A."/>
            <person name="Hutchinson M.I."/>
            <person name="Powell A.J."/>
            <person name="Barry K."/>
            <person name="Miller A.N."/>
            <person name="Grigoriev I.V."/>
            <person name="Debuchy R."/>
            <person name="Gladieux P."/>
            <person name="Thoren M.H."/>
            <person name="Johannesson H."/>
        </authorList>
    </citation>
    <scope>NUCLEOTIDE SEQUENCE</scope>
    <source>
        <strain evidence="3">SMH4607-1</strain>
    </source>
</reference>
<feature type="transmembrane region" description="Helical" evidence="2">
    <location>
        <begin position="162"/>
        <end position="183"/>
    </location>
</feature>
<dbReference type="AlphaFoldDB" id="A0AA39ZVB9"/>
<organism evidence="3 4">
    <name type="scientific">Lasiosphaeris hirsuta</name>
    <dbReference type="NCBI Taxonomy" id="260670"/>
    <lineage>
        <taxon>Eukaryota</taxon>
        <taxon>Fungi</taxon>
        <taxon>Dikarya</taxon>
        <taxon>Ascomycota</taxon>
        <taxon>Pezizomycotina</taxon>
        <taxon>Sordariomycetes</taxon>
        <taxon>Sordariomycetidae</taxon>
        <taxon>Sordariales</taxon>
        <taxon>Lasiosphaeriaceae</taxon>
        <taxon>Lasiosphaeris</taxon>
    </lineage>
</organism>
<accession>A0AA39ZVB9</accession>
<evidence type="ECO:0000256" key="2">
    <source>
        <dbReference type="SAM" id="Phobius"/>
    </source>
</evidence>
<sequence>MAASPSGFALRLNGSSCLGQEVDCGTTVAPYRVCCPAGSFCPSQYNINCCPSADNCTALLIENPRCANGTWDLYDNGGFFCCLKGLFGYAARVTDSNGCGSEGYILKSGEVRLPLIKAGQATSPASSTASATSSSLISSPPSSTPPSSAVDPAQSMSTGAKIGIGVGVGSGALALLLVAWIVYRHGKKNSETGKAPDTVHPMVSDTGSKHPQYRQELEGKQIAAELDHRYPVELDGHPR</sequence>
<evidence type="ECO:0000313" key="4">
    <source>
        <dbReference type="Proteomes" id="UP001172102"/>
    </source>
</evidence>
<feature type="region of interest" description="Disordered" evidence="1">
    <location>
        <begin position="189"/>
        <end position="211"/>
    </location>
</feature>
<evidence type="ECO:0000256" key="1">
    <source>
        <dbReference type="SAM" id="MobiDB-lite"/>
    </source>
</evidence>
<dbReference type="EMBL" id="JAUKUA010000007">
    <property type="protein sequence ID" value="KAK0704353.1"/>
    <property type="molecule type" value="Genomic_DNA"/>
</dbReference>
<comment type="caution">
    <text evidence="3">The sequence shown here is derived from an EMBL/GenBank/DDBJ whole genome shotgun (WGS) entry which is preliminary data.</text>
</comment>
<dbReference type="Proteomes" id="UP001172102">
    <property type="component" value="Unassembled WGS sequence"/>
</dbReference>
<evidence type="ECO:0000313" key="3">
    <source>
        <dbReference type="EMBL" id="KAK0704353.1"/>
    </source>
</evidence>
<keyword evidence="4" id="KW-1185">Reference proteome</keyword>
<keyword evidence="2" id="KW-0812">Transmembrane</keyword>
<protein>
    <submittedName>
        <fullName evidence="3">Uncharacterized protein</fullName>
    </submittedName>
</protein>
<name>A0AA39ZVB9_9PEZI</name>
<feature type="region of interest" description="Disordered" evidence="1">
    <location>
        <begin position="124"/>
        <end position="154"/>
    </location>
</feature>
<keyword evidence="2" id="KW-1133">Transmembrane helix</keyword>
<proteinExistence type="predicted"/>
<gene>
    <name evidence="3" type="ORF">B0H67DRAFT_348209</name>
</gene>